<comment type="caution">
    <text evidence="1">The sequence shown here is derived from an EMBL/GenBank/DDBJ whole genome shotgun (WGS) entry which is preliminary data.</text>
</comment>
<dbReference type="PANTHER" id="PTHR21485">
    <property type="entry name" value="HAD SUPERFAMILY MEMBERS CMAS AND KDSC"/>
    <property type="match status" value="1"/>
</dbReference>
<dbReference type="Gene3D" id="3.90.550.10">
    <property type="entry name" value="Spore Coat Polysaccharide Biosynthesis Protein SpsA, Chain A"/>
    <property type="match status" value="1"/>
</dbReference>
<keyword evidence="2" id="KW-1185">Reference proteome</keyword>
<evidence type="ECO:0008006" key="3">
    <source>
        <dbReference type="Google" id="ProtNLM"/>
    </source>
</evidence>
<dbReference type="STRING" id="279360.MB14_02305"/>
<dbReference type="Pfam" id="PF02348">
    <property type="entry name" value="CTP_transf_3"/>
    <property type="match status" value="1"/>
</dbReference>
<dbReference type="GO" id="GO:0008781">
    <property type="term" value="F:N-acylneuraminate cytidylyltransferase activity"/>
    <property type="evidence" value="ECO:0007669"/>
    <property type="project" value="TreeGrafter"/>
</dbReference>
<dbReference type="InterPro" id="IPR050793">
    <property type="entry name" value="CMP-NeuNAc_synthase"/>
</dbReference>
<dbReference type="Proteomes" id="UP000075583">
    <property type="component" value="Unassembled WGS sequence"/>
</dbReference>
<organism evidence="1 2">
    <name type="scientific">Roseivirga ehrenbergii (strain DSM 102268 / JCM 13514 / KCTC 12282 / NCIMB 14502 / KMM 6017)</name>
    <dbReference type="NCBI Taxonomy" id="279360"/>
    <lineage>
        <taxon>Bacteria</taxon>
        <taxon>Pseudomonadati</taxon>
        <taxon>Bacteroidota</taxon>
        <taxon>Cytophagia</taxon>
        <taxon>Cytophagales</taxon>
        <taxon>Roseivirgaceae</taxon>
        <taxon>Roseivirga</taxon>
    </lineage>
</organism>
<gene>
    <name evidence="1" type="ORF">MB14_02305</name>
</gene>
<dbReference type="InterPro" id="IPR003329">
    <property type="entry name" value="Cytidylyl_trans"/>
</dbReference>
<dbReference type="AlphaFoldDB" id="A0A150XE98"/>
<dbReference type="RefSeq" id="WP_062591165.1">
    <property type="nucleotide sequence ID" value="NZ_LQZQ01000012.1"/>
</dbReference>
<dbReference type="EMBL" id="LQZQ01000012">
    <property type="protein sequence ID" value="KYG77055.1"/>
    <property type="molecule type" value="Genomic_DNA"/>
</dbReference>
<sequence>MNVAIITARAGSKSIINKNILEVKGKPLIYYPIKASLDALKIDKIFVSTDGEGIAAAAEKYGATVIPRPDELGADSINHGDVIKHAVEWVDERYDNLENVVLLLGNTVYIDGSIIDKCLQKLDDENELDSCMTVWEAQDDHPLRAMEIAENGLLRPYGNVERNVSTERQSYQKAYYYDQGVWAFRKYTVQSHDGPNPWWWMGKKSAPIIRTWVTGRDIHTYFDVGISEWWLEGLDKIKEALKKSSENGL</sequence>
<accession>A0A150XE98</accession>
<dbReference type="CDD" id="cd02513">
    <property type="entry name" value="CMP-NeuAc_Synthase"/>
    <property type="match status" value="1"/>
</dbReference>
<dbReference type="PANTHER" id="PTHR21485:SF6">
    <property type="entry name" value="N-ACYLNEURAMINATE CYTIDYLYLTRANSFERASE-RELATED"/>
    <property type="match status" value="1"/>
</dbReference>
<dbReference type="SUPFAM" id="SSF53448">
    <property type="entry name" value="Nucleotide-diphospho-sugar transferases"/>
    <property type="match status" value="1"/>
</dbReference>
<evidence type="ECO:0000313" key="2">
    <source>
        <dbReference type="Proteomes" id="UP000075583"/>
    </source>
</evidence>
<name>A0A150XE98_ROSEK</name>
<dbReference type="InterPro" id="IPR029044">
    <property type="entry name" value="Nucleotide-diphossugar_trans"/>
</dbReference>
<evidence type="ECO:0000313" key="1">
    <source>
        <dbReference type="EMBL" id="KYG77055.1"/>
    </source>
</evidence>
<reference evidence="1" key="1">
    <citation type="submission" date="2016-01" db="EMBL/GenBank/DDBJ databases">
        <title>Genome sequencing of Roseivirga ehrenbergii KMM 6017.</title>
        <authorList>
            <person name="Selvaratnam C."/>
            <person name="Thevarajoo S."/>
            <person name="Goh K.M."/>
            <person name="Ee R."/>
            <person name="Chan K.-G."/>
            <person name="Chong C.S."/>
        </authorList>
    </citation>
    <scope>NUCLEOTIDE SEQUENCE [LARGE SCALE GENOMIC DNA]</scope>
    <source>
        <strain evidence="1">KMM 6017</strain>
    </source>
</reference>
<protein>
    <recommendedName>
        <fullName evidence="3">Acylneuraminate cytidylyltransferase</fullName>
    </recommendedName>
</protein>
<dbReference type="OrthoDB" id="9805604at2"/>
<proteinExistence type="predicted"/>